<dbReference type="SMART" id="SM00418">
    <property type="entry name" value="HTH_ARSR"/>
    <property type="match status" value="1"/>
</dbReference>
<organism evidence="2 3">
    <name type="scientific">Amycolatopsis samaneae</name>
    <dbReference type="NCBI Taxonomy" id="664691"/>
    <lineage>
        <taxon>Bacteria</taxon>
        <taxon>Bacillati</taxon>
        <taxon>Actinomycetota</taxon>
        <taxon>Actinomycetes</taxon>
        <taxon>Pseudonocardiales</taxon>
        <taxon>Pseudonocardiaceae</taxon>
        <taxon>Amycolatopsis</taxon>
    </lineage>
</organism>
<dbReference type="InterPro" id="IPR001845">
    <property type="entry name" value="HTH_ArsR_DNA-bd_dom"/>
</dbReference>
<evidence type="ECO:0000313" key="2">
    <source>
        <dbReference type="EMBL" id="MFD2457242.1"/>
    </source>
</evidence>
<sequence length="199" mass="22502">MHSQLWERYQMWDRLVVNQLDLLLHPVRGRIVHAMSGDRVRTTAQLCAHLPDVPKTSVYRHVGLLAEAEILEVVEERRVHGAVERHYRLRRENAQIDLDLAKAMSLEDHRQAFTGALAVLLAEFGNYLDRDGADPATDLVGYRQGTLWLTDEEHTELVDELVALFRAKAANTPAPGRRPRMVSAIFFPTGQPEAVQPGP</sequence>
<dbReference type="InterPro" id="IPR036388">
    <property type="entry name" value="WH-like_DNA-bd_sf"/>
</dbReference>
<proteinExistence type="predicted"/>
<evidence type="ECO:0000313" key="3">
    <source>
        <dbReference type="Proteomes" id="UP001597419"/>
    </source>
</evidence>
<feature type="domain" description="HTH arsR-type" evidence="1">
    <location>
        <begin position="18"/>
        <end position="109"/>
    </location>
</feature>
<dbReference type="RefSeq" id="WP_378273059.1">
    <property type="nucleotide sequence ID" value="NZ_JBHUKU010000002.1"/>
</dbReference>
<dbReference type="InterPro" id="IPR036390">
    <property type="entry name" value="WH_DNA-bd_sf"/>
</dbReference>
<keyword evidence="3" id="KW-1185">Reference proteome</keyword>
<accession>A0ABW5G9U2</accession>
<dbReference type="EMBL" id="JBHUKU010000002">
    <property type="protein sequence ID" value="MFD2457242.1"/>
    <property type="molecule type" value="Genomic_DNA"/>
</dbReference>
<dbReference type="Gene3D" id="6.10.140.2180">
    <property type="match status" value="1"/>
</dbReference>
<gene>
    <name evidence="2" type="ORF">ACFSYJ_01460</name>
</gene>
<dbReference type="Proteomes" id="UP001597419">
    <property type="component" value="Unassembled WGS sequence"/>
</dbReference>
<reference evidence="3" key="1">
    <citation type="journal article" date="2019" name="Int. J. Syst. Evol. Microbiol.">
        <title>The Global Catalogue of Microorganisms (GCM) 10K type strain sequencing project: providing services to taxonomists for standard genome sequencing and annotation.</title>
        <authorList>
            <consortium name="The Broad Institute Genomics Platform"/>
            <consortium name="The Broad Institute Genome Sequencing Center for Infectious Disease"/>
            <person name="Wu L."/>
            <person name="Ma J."/>
        </authorList>
    </citation>
    <scope>NUCLEOTIDE SEQUENCE [LARGE SCALE GENOMIC DNA]</scope>
    <source>
        <strain evidence="3">CGMCC 4.7643</strain>
    </source>
</reference>
<dbReference type="Gene3D" id="1.10.10.10">
    <property type="entry name" value="Winged helix-like DNA-binding domain superfamily/Winged helix DNA-binding domain"/>
    <property type="match status" value="1"/>
</dbReference>
<name>A0ABW5G9U2_9PSEU</name>
<comment type="caution">
    <text evidence="2">The sequence shown here is derived from an EMBL/GenBank/DDBJ whole genome shotgun (WGS) entry which is preliminary data.</text>
</comment>
<evidence type="ECO:0000259" key="1">
    <source>
        <dbReference type="SMART" id="SM00418"/>
    </source>
</evidence>
<protein>
    <submittedName>
        <fullName evidence="2">Helix-turn-helix domain-containing protein</fullName>
    </submittedName>
</protein>
<dbReference type="Pfam" id="PF12840">
    <property type="entry name" value="HTH_20"/>
    <property type="match status" value="1"/>
</dbReference>
<dbReference type="SUPFAM" id="SSF46785">
    <property type="entry name" value="Winged helix' DNA-binding domain"/>
    <property type="match status" value="1"/>
</dbReference>